<evidence type="ECO:0000259" key="2">
    <source>
        <dbReference type="Pfam" id="PF04064"/>
    </source>
</evidence>
<dbReference type="Pfam" id="PF04064">
    <property type="entry name" value="DUF384"/>
    <property type="match status" value="1"/>
</dbReference>
<dbReference type="InterPro" id="IPR007206">
    <property type="entry name" value="Protein_HGH1_C"/>
</dbReference>
<feature type="signal peptide" evidence="1">
    <location>
        <begin position="1"/>
        <end position="21"/>
    </location>
</feature>
<gene>
    <name evidence="3" type="primary">Acey_s0537.g3111</name>
    <name evidence="3" type="ORF">Y032_0537g3111</name>
</gene>
<organism evidence="3 4">
    <name type="scientific">Ancylostoma ceylanicum</name>
    <dbReference type="NCBI Taxonomy" id="53326"/>
    <lineage>
        <taxon>Eukaryota</taxon>
        <taxon>Metazoa</taxon>
        <taxon>Ecdysozoa</taxon>
        <taxon>Nematoda</taxon>
        <taxon>Chromadorea</taxon>
        <taxon>Rhabditida</taxon>
        <taxon>Rhabditina</taxon>
        <taxon>Rhabditomorpha</taxon>
        <taxon>Strongyloidea</taxon>
        <taxon>Ancylostomatidae</taxon>
        <taxon>Ancylostomatinae</taxon>
        <taxon>Ancylostoma</taxon>
    </lineage>
</organism>
<name>A0A016WR14_9BILA</name>
<dbReference type="InterPro" id="IPR039717">
    <property type="entry name" value="Hgh1"/>
</dbReference>
<accession>A0A016WR14</accession>
<keyword evidence="4" id="KW-1185">Reference proteome</keyword>
<dbReference type="Proteomes" id="UP000024635">
    <property type="component" value="Unassembled WGS sequence"/>
</dbReference>
<dbReference type="PANTHER" id="PTHR13387:SF9">
    <property type="entry name" value="PROTEIN HGH1 HOMOLOG"/>
    <property type="match status" value="1"/>
</dbReference>
<feature type="chain" id="PRO_5001494854" description="Protein HGH1 C-terminal domain-containing protein" evidence="1">
    <location>
        <begin position="22"/>
        <end position="195"/>
    </location>
</feature>
<evidence type="ECO:0000256" key="1">
    <source>
        <dbReference type="SAM" id="SignalP"/>
    </source>
</evidence>
<dbReference type="PANTHER" id="PTHR13387">
    <property type="entry name" value="PROTEIN HGH1 HOMOLOG"/>
    <property type="match status" value="1"/>
</dbReference>
<keyword evidence="1" id="KW-0732">Signal</keyword>
<evidence type="ECO:0000313" key="3">
    <source>
        <dbReference type="EMBL" id="EYC42264.1"/>
    </source>
</evidence>
<dbReference type="STRING" id="53326.A0A016WR14"/>
<dbReference type="OrthoDB" id="338814at2759"/>
<reference evidence="4" key="1">
    <citation type="journal article" date="2015" name="Nat. Genet.">
        <title>The genome and transcriptome of the zoonotic hookworm Ancylostoma ceylanicum identify infection-specific gene families.</title>
        <authorList>
            <person name="Schwarz E.M."/>
            <person name="Hu Y."/>
            <person name="Antoshechkin I."/>
            <person name="Miller M.M."/>
            <person name="Sternberg P.W."/>
            <person name="Aroian R.V."/>
        </authorList>
    </citation>
    <scope>NUCLEOTIDE SEQUENCE</scope>
    <source>
        <strain evidence="4">HY135</strain>
    </source>
</reference>
<protein>
    <recommendedName>
        <fullName evidence="2">Protein HGH1 C-terminal domain-containing protein</fullName>
    </recommendedName>
</protein>
<sequence>MCVYALDHVSLSLRLIMVVVATSSATGEHRYDVADDSHSAPVRPAAIIALNALHQILLDENDVYLLALLAPLADCEDDLGDEETQKLPLRLQYYEGKREDSVEVRQKLVEALYQLCATKHGREHLREKGAYAILRELDKATEGPAGFQPGMVNESGMKLLAAQQEHTLHALIGILIRHEDEMAIDVNVESLRSLQ</sequence>
<dbReference type="AlphaFoldDB" id="A0A016WR14"/>
<proteinExistence type="predicted"/>
<feature type="domain" description="Protein HGH1 C-terminal" evidence="2">
    <location>
        <begin position="111"/>
        <end position="182"/>
    </location>
</feature>
<comment type="caution">
    <text evidence="3">The sequence shown here is derived from an EMBL/GenBank/DDBJ whole genome shotgun (WGS) entry which is preliminary data.</text>
</comment>
<evidence type="ECO:0000313" key="4">
    <source>
        <dbReference type="Proteomes" id="UP000024635"/>
    </source>
</evidence>
<dbReference type="EMBL" id="JARK01000137">
    <property type="protein sequence ID" value="EYC42264.1"/>
    <property type="molecule type" value="Genomic_DNA"/>
</dbReference>